<accession>A0A9W9T7B6</accession>
<comment type="caution">
    <text evidence="2">The sequence shown here is derived from an EMBL/GenBank/DDBJ whole genome shotgun (WGS) entry which is preliminary data.</text>
</comment>
<dbReference type="Proteomes" id="UP001150879">
    <property type="component" value="Unassembled WGS sequence"/>
</dbReference>
<evidence type="ECO:0000313" key="2">
    <source>
        <dbReference type="EMBL" id="KAJ5211205.1"/>
    </source>
</evidence>
<reference evidence="2" key="1">
    <citation type="submission" date="2022-11" db="EMBL/GenBank/DDBJ databases">
        <authorList>
            <person name="Petersen C."/>
        </authorList>
    </citation>
    <scope>NUCLEOTIDE SEQUENCE</scope>
    <source>
        <strain evidence="2">IBT 16849</strain>
    </source>
</reference>
<reference evidence="2" key="2">
    <citation type="journal article" date="2023" name="IMA Fungus">
        <title>Comparative genomic study of the Penicillium genus elucidates a diverse pangenome and 15 lateral gene transfer events.</title>
        <authorList>
            <person name="Petersen C."/>
            <person name="Sorensen T."/>
            <person name="Nielsen M.R."/>
            <person name="Sondergaard T.E."/>
            <person name="Sorensen J.L."/>
            <person name="Fitzpatrick D.A."/>
            <person name="Frisvad J.C."/>
            <person name="Nielsen K.L."/>
        </authorList>
    </citation>
    <scope>NUCLEOTIDE SEQUENCE</scope>
    <source>
        <strain evidence="2">IBT 16849</strain>
    </source>
</reference>
<dbReference type="AlphaFoldDB" id="A0A9W9T7B6"/>
<sequence>MFLSKLSQRHPHPNFPITPKALETSPSILAEKKTVTKSAIRSSSDEGSDICETSWSMKTTSLREVQWRIYDASGFILEKEAIVKKLARREKDGEGH</sequence>
<keyword evidence="3" id="KW-1185">Reference proteome</keyword>
<name>A0A9W9T7B6_9EURO</name>
<dbReference type="OrthoDB" id="4351934at2759"/>
<gene>
    <name evidence="2" type="ORF">N7472_001344</name>
</gene>
<evidence type="ECO:0000313" key="3">
    <source>
        <dbReference type="Proteomes" id="UP001150879"/>
    </source>
</evidence>
<evidence type="ECO:0000256" key="1">
    <source>
        <dbReference type="SAM" id="MobiDB-lite"/>
    </source>
</evidence>
<dbReference type="EMBL" id="JAPQKP010000001">
    <property type="protein sequence ID" value="KAJ5211205.1"/>
    <property type="molecule type" value="Genomic_DNA"/>
</dbReference>
<feature type="region of interest" description="Disordered" evidence="1">
    <location>
        <begin position="1"/>
        <end position="23"/>
    </location>
</feature>
<proteinExistence type="predicted"/>
<protein>
    <submittedName>
        <fullName evidence="2">Uncharacterized protein</fullName>
    </submittedName>
</protein>
<organism evidence="2 3">
    <name type="scientific">Penicillium cf. griseofulvum</name>
    <dbReference type="NCBI Taxonomy" id="2972120"/>
    <lineage>
        <taxon>Eukaryota</taxon>
        <taxon>Fungi</taxon>
        <taxon>Dikarya</taxon>
        <taxon>Ascomycota</taxon>
        <taxon>Pezizomycotina</taxon>
        <taxon>Eurotiomycetes</taxon>
        <taxon>Eurotiomycetidae</taxon>
        <taxon>Eurotiales</taxon>
        <taxon>Aspergillaceae</taxon>
        <taxon>Penicillium</taxon>
    </lineage>
</organism>